<organism evidence="1 2">
    <name type="scientific">Ornithinimicrobium avium</name>
    <dbReference type="NCBI Taxonomy" id="2283195"/>
    <lineage>
        <taxon>Bacteria</taxon>
        <taxon>Bacillati</taxon>
        <taxon>Actinomycetota</taxon>
        <taxon>Actinomycetes</taxon>
        <taxon>Micrococcales</taxon>
        <taxon>Ornithinimicrobiaceae</taxon>
        <taxon>Ornithinimicrobium</taxon>
    </lineage>
</organism>
<accession>A0A345NNP5</accession>
<dbReference type="KEGG" id="orn:DV701_11455"/>
<dbReference type="RefSeq" id="WP_114928414.1">
    <property type="nucleotide sequence ID" value="NZ_CP031229.1"/>
</dbReference>
<gene>
    <name evidence="1" type="ORF">DV701_11455</name>
</gene>
<name>A0A345NNP5_9MICO</name>
<dbReference type="EMBL" id="CP031229">
    <property type="protein sequence ID" value="AXH96653.1"/>
    <property type="molecule type" value="Genomic_DNA"/>
</dbReference>
<dbReference type="OrthoDB" id="4865010at2"/>
<dbReference type="Proteomes" id="UP000253790">
    <property type="component" value="Chromosome"/>
</dbReference>
<proteinExistence type="predicted"/>
<dbReference type="AlphaFoldDB" id="A0A345NNP5"/>
<protein>
    <submittedName>
        <fullName evidence="1">Peptidase</fullName>
    </submittedName>
</protein>
<sequence length="177" mass="18456">MSERGLPAVEVAPLHRDGELGGFVLLGRWPEDTLEWTQVLLLAVQMAAVPGMLPGGSTVFRVAEEVPDGPPEGAVGLVLAEGPILGDRPLEPGRFAGHLPPGLAVLHPPRSTVASVSEYDTASGCLLLPGLPELGLDHRAAWVEADAHGHITRWASRSSVDLHADADTAALGLLLVA</sequence>
<evidence type="ECO:0000313" key="1">
    <source>
        <dbReference type="EMBL" id="AXH96653.1"/>
    </source>
</evidence>
<reference evidence="1 2" key="1">
    <citation type="submission" date="2018-07" db="EMBL/GenBank/DDBJ databases">
        <title>Complete genome sequencing of Ornithinimicrobium sp. AMA3305.</title>
        <authorList>
            <person name="Bae J.-W."/>
        </authorList>
    </citation>
    <scope>NUCLEOTIDE SEQUENCE [LARGE SCALE GENOMIC DNA]</scope>
    <source>
        <strain evidence="1 2">AMA3305</strain>
    </source>
</reference>
<evidence type="ECO:0000313" key="2">
    <source>
        <dbReference type="Proteomes" id="UP000253790"/>
    </source>
</evidence>
<keyword evidence="2" id="KW-1185">Reference proteome</keyword>